<organism evidence="1 2">
    <name type="scientific">Panagrolaimus sp. ES5</name>
    <dbReference type="NCBI Taxonomy" id="591445"/>
    <lineage>
        <taxon>Eukaryota</taxon>
        <taxon>Metazoa</taxon>
        <taxon>Ecdysozoa</taxon>
        <taxon>Nematoda</taxon>
        <taxon>Chromadorea</taxon>
        <taxon>Rhabditida</taxon>
        <taxon>Tylenchina</taxon>
        <taxon>Panagrolaimomorpha</taxon>
        <taxon>Panagrolaimoidea</taxon>
        <taxon>Panagrolaimidae</taxon>
        <taxon>Panagrolaimus</taxon>
    </lineage>
</organism>
<evidence type="ECO:0000313" key="1">
    <source>
        <dbReference type="Proteomes" id="UP000887579"/>
    </source>
</evidence>
<evidence type="ECO:0000313" key="2">
    <source>
        <dbReference type="WBParaSite" id="ES5_v2.g8657.t1"/>
    </source>
</evidence>
<sequence length="136" mass="15923">MRFLLVLLFFVVVLIPLFECYRFVRQSPYRYRYRVERSVPNEEKHYRVARNVGSSGYRVVPAYRYRIHRSIDTDNNSNENESPEIIIETPDQQNPDFSGNNEGKAYRFHINEAAENPKPASNETPSDCTNGDQKVC</sequence>
<reference evidence="2" key="1">
    <citation type="submission" date="2022-11" db="UniProtKB">
        <authorList>
            <consortium name="WormBaseParasite"/>
        </authorList>
    </citation>
    <scope>IDENTIFICATION</scope>
</reference>
<accession>A0AC34GV01</accession>
<name>A0AC34GV01_9BILA</name>
<protein>
    <submittedName>
        <fullName evidence="2">Uncharacterized protein</fullName>
    </submittedName>
</protein>
<dbReference type="Proteomes" id="UP000887579">
    <property type="component" value="Unplaced"/>
</dbReference>
<proteinExistence type="predicted"/>
<dbReference type="WBParaSite" id="ES5_v2.g8657.t1">
    <property type="protein sequence ID" value="ES5_v2.g8657.t1"/>
    <property type="gene ID" value="ES5_v2.g8657"/>
</dbReference>